<proteinExistence type="predicted"/>
<reference evidence="4 5" key="1">
    <citation type="journal article" date="2016" name="Genome Biol. Evol.">
        <title>Divergent and convergent evolution of fungal pathogenicity.</title>
        <authorList>
            <person name="Shang Y."/>
            <person name="Xiao G."/>
            <person name="Zheng P."/>
            <person name="Cen K."/>
            <person name="Zhan S."/>
            <person name="Wang C."/>
        </authorList>
    </citation>
    <scope>NUCLEOTIDE SEQUENCE [LARGE SCALE GENOMIC DNA]</scope>
    <source>
        <strain evidence="4 5">RCEF 2490</strain>
    </source>
</reference>
<comment type="caution">
    <text evidence="4">The sequence shown here is derived from an EMBL/GenBank/DDBJ whole genome shotgun (WGS) entry which is preliminary data.</text>
</comment>
<protein>
    <submittedName>
        <fullName evidence="4">Histone-like transcription factor and archaeal histone family protein</fullName>
    </submittedName>
</protein>
<accession>A0A168APA3</accession>
<dbReference type="STRING" id="1081109.A0A168APA3"/>
<dbReference type="CDD" id="cd23645">
    <property type="entry name" value="HFD_Dpb3-like"/>
    <property type="match status" value="1"/>
</dbReference>
<dbReference type="Pfam" id="PF00808">
    <property type="entry name" value="CBFD_NFYB_HMF"/>
    <property type="match status" value="1"/>
</dbReference>
<name>A0A168APA3_9HYPO</name>
<evidence type="ECO:0000256" key="2">
    <source>
        <dbReference type="ARBA" id="ARBA00023242"/>
    </source>
</evidence>
<keyword evidence="2" id="KW-0539">Nucleus</keyword>
<evidence type="ECO:0000313" key="4">
    <source>
        <dbReference type="EMBL" id="KZZ94168.1"/>
    </source>
</evidence>
<comment type="subcellular location">
    <subcellularLocation>
        <location evidence="1">Nucleus</location>
    </subcellularLocation>
</comment>
<dbReference type="EMBL" id="AZGY01000011">
    <property type="protein sequence ID" value="KZZ94168.1"/>
    <property type="molecule type" value="Genomic_DNA"/>
</dbReference>
<keyword evidence="5" id="KW-1185">Reference proteome</keyword>
<dbReference type="GO" id="GO:0008623">
    <property type="term" value="C:CHRAC"/>
    <property type="evidence" value="ECO:0007669"/>
    <property type="project" value="TreeGrafter"/>
</dbReference>
<evidence type="ECO:0000259" key="3">
    <source>
        <dbReference type="Pfam" id="PF00808"/>
    </source>
</evidence>
<dbReference type="AlphaFoldDB" id="A0A168APA3"/>
<evidence type="ECO:0000256" key="1">
    <source>
        <dbReference type="ARBA" id="ARBA00004123"/>
    </source>
</evidence>
<dbReference type="SUPFAM" id="SSF47113">
    <property type="entry name" value="Histone-fold"/>
    <property type="match status" value="1"/>
</dbReference>
<dbReference type="InterPro" id="IPR050568">
    <property type="entry name" value="Transcr_DNA_Rep_Reg"/>
</dbReference>
<feature type="domain" description="Transcription factor CBF/NF-Y/archaeal histone" evidence="3">
    <location>
        <begin position="19"/>
        <end position="84"/>
    </location>
</feature>
<dbReference type="GO" id="GO:0006261">
    <property type="term" value="P:DNA-templated DNA replication"/>
    <property type="evidence" value="ECO:0007669"/>
    <property type="project" value="TreeGrafter"/>
</dbReference>
<dbReference type="InterPro" id="IPR003958">
    <property type="entry name" value="CBFA_NFYB_domain"/>
</dbReference>
<dbReference type="InterPro" id="IPR009072">
    <property type="entry name" value="Histone-fold"/>
</dbReference>
<dbReference type="Gene3D" id="1.10.20.10">
    <property type="entry name" value="Histone, subunit A"/>
    <property type="match status" value="1"/>
</dbReference>
<dbReference type="Proteomes" id="UP000078544">
    <property type="component" value="Unassembled WGS sequence"/>
</dbReference>
<evidence type="ECO:0000313" key="5">
    <source>
        <dbReference type="Proteomes" id="UP000078544"/>
    </source>
</evidence>
<sequence length="186" mass="20461">MPYNTNAIPPRKEPTGQTQLPLSRVKKIISQDSDIHTCSNNAAFVITIAAELFLQHLTETANTLSKLERKPRRNIQYKDVANAISHHDNLEFLEDIVPRTVPYKAIKGKANATRALIKSDKTREGQAVAQDVPEANGTGSVIVDGEGSAFTLPARGEERADDPNEQLELEMRQASGARDEDVRMSG</sequence>
<organism evidence="4 5">
    <name type="scientific">Moelleriella libera RCEF 2490</name>
    <dbReference type="NCBI Taxonomy" id="1081109"/>
    <lineage>
        <taxon>Eukaryota</taxon>
        <taxon>Fungi</taxon>
        <taxon>Dikarya</taxon>
        <taxon>Ascomycota</taxon>
        <taxon>Pezizomycotina</taxon>
        <taxon>Sordariomycetes</taxon>
        <taxon>Hypocreomycetidae</taxon>
        <taxon>Hypocreales</taxon>
        <taxon>Clavicipitaceae</taxon>
        <taxon>Moelleriella</taxon>
    </lineage>
</organism>
<dbReference type="OrthoDB" id="636685at2759"/>
<dbReference type="PANTHER" id="PTHR10252">
    <property type="entry name" value="HISTONE-LIKE TRANSCRIPTION FACTOR CCAAT-RELATED"/>
    <property type="match status" value="1"/>
</dbReference>
<dbReference type="GO" id="GO:0046982">
    <property type="term" value="F:protein heterodimerization activity"/>
    <property type="evidence" value="ECO:0007669"/>
    <property type="project" value="InterPro"/>
</dbReference>
<gene>
    <name evidence="4" type="ORF">AAL_05135</name>
</gene>
<dbReference type="PANTHER" id="PTHR10252:SF54">
    <property type="entry name" value="CHROMATIN ACCESSIBILITY COMPLEX PROTEIN 1"/>
    <property type="match status" value="1"/>
</dbReference>